<comment type="caution">
    <text evidence="1">The sequence shown here is derived from an EMBL/GenBank/DDBJ whole genome shotgun (WGS) entry which is preliminary data.</text>
</comment>
<dbReference type="Proteomes" id="UP001203207">
    <property type="component" value="Unassembled WGS sequence"/>
</dbReference>
<sequence>MQLKEKQRAYDHFVDRFFETEKEYQAYKDEFLETDIYNICMSSRKEVDPPHYFFDAHLNTCVNYYSLIRKYEPKVLLETGVYNGVATLSMLLALKENGSGTLYSIDNSKNIANPRQMDVKGDEGAANRDRFYSRRGQSCGDSAIVPENKGPGWIIPEELKKQWELTEGDSRDILPGMLDELGEVDFFVHDSEHSNARMLFEFELVWNYLRRSGIMLSGHVAQNDAFETFAEERSCDHGVYDVLWDPEPHPNSCYSSRKPCRSGYLTKGGVKSA</sequence>
<proteinExistence type="predicted"/>
<dbReference type="AlphaFoldDB" id="A0AAE3FZ70"/>
<dbReference type="GO" id="GO:0032259">
    <property type="term" value="P:methylation"/>
    <property type="evidence" value="ECO:0007669"/>
    <property type="project" value="UniProtKB-KW"/>
</dbReference>
<gene>
    <name evidence="1" type="ORF">AArcSt2_15175</name>
</gene>
<dbReference type="GO" id="GO:0008168">
    <property type="term" value="F:methyltransferase activity"/>
    <property type="evidence" value="ECO:0007669"/>
    <property type="project" value="UniProtKB-KW"/>
</dbReference>
<dbReference type="SUPFAM" id="SSF53335">
    <property type="entry name" value="S-adenosyl-L-methionine-dependent methyltransferases"/>
    <property type="match status" value="1"/>
</dbReference>
<dbReference type="Gene3D" id="3.40.50.150">
    <property type="entry name" value="Vaccinia Virus protein VP39"/>
    <property type="match status" value="1"/>
</dbReference>
<keyword evidence="2" id="KW-1185">Reference proteome</keyword>
<organism evidence="1 2">
    <name type="scientific">Natronocalculus amylovorans</name>
    <dbReference type="NCBI Taxonomy" id="2917812"/>
    <lineage>
        <taxon>Archaea</taxon>
        <taxon>Methanobacteriati</taxon>
        <taxon>Methanobacteriota</taxon>
        <taxon>Stenosarchaea group</taxon>
        <taxon>Halobacteria</taxon>
        <taxon>Halobacteriales</taxon>
        <taxon>Haloferacaceae</taxon>
        <taxon>Natronocalculus</taxon>
    </lineage>
</organism>
<keyword evidence="1" id="KW-0489">Methyltransferase</keyword>
<accession>A0AAE3FZ70</accession>
<dbReference type="RefSeq" id="WP_250585846.1">
    <property type="nucleotide sequence ID" value="NZ_JAKRVX010000009.1"/>
</dbReference>
<evidence type="ECO:0000313" key="2">
    <source>
        <dbReference type="Proteomes" id="UP001203207"/>
    </source>
</evidence>
<dbReference type="EMBL" id="JAKRVX010000009">
    <property type="protein sequence ID" value="MCL9818282.1"/>
    <property type="molecule type" value="Genomic_DNA"/>
</dbReference>
<reference evidence="1" key="1">
    <citation type="journal article" date="2022" name="Syst. Appl. Microbiol.">
        <title>Natronocalculus amylovorans gen. nov., sp. nov., and Natranaeroarchaeum aerophilus sp. nov., dominant culturable amylolytic natronoarchaea from hypersaline soda lakes in southwestern Siberia.</title>
        <authorList>
            <person name="Sorokin D.Y."/>
            <person name="Elcheninov A.G."/>
            <person name="Khizhniak T.V."/>
            <person name="Koenen M."/>
            <person name="Bale N.J."/>
            <person name="Damste J.S.S."/>
            <person name="Kublanov I.V."/>
        </authorList>
    </citation>
    <scope>NUCLEOTIDE SEQUENCE</scope>
    <source>
        <strain evidence="1">AArc-St2</strain>
    </source>
</reference>
<name>A0AAE3FZ70_9EURY</name>
<reference evidence="1" key="2">
    <citation type="submission" date="2022-02" db="EMBL/GenBank/DDBJ databases">
        <authorList>
            <person name="Elcheninov A.G."/>
            <person name="Sorokin D.Y."/>
            <person name="Kublanov I.V."/>
        </authorList>
    </citation>
    <scope>NUCLEOTIDE SEQUENCE</scope>
    <source>
        <strain evidence="1">AArc-St2</strain>
    </source>
</reference>
<protein>
    <submittedName>
        <fullName evidence="1">Class I SAM-dependent methyltransferase</fullName>
    </submittedName>
</protein>
<dbReference type="InterPro" id="IPR029063">
    <property type="entry name" value="SAM-dependent_MTases_sf"/>
</dbReference>
<evidence type="ECO:0000313" key="1">
    <source>
        <dbReference type="EMBL" id="MCL9818282.1"/>
    </source>
</evidence>
<keyword evidence="1" id="KW-0808">Transferase</keyword>
<dbReference type="Pfam" id="PF13578">
    <property type="entry name" value="Methyltransf_24"/>
    <property type="match status" value="1"/>
</dbReference>